<name>A0A660KX48_9BACL</name>
<keyword evidence="4" id="KW-0274">FAD</keyword>
<dbReference type="InterPro" id="IPR050260">
    <property type="entry name" value="FAD-bd_OxRdtase"/>
</dbReference>
<keyword evidence="3" id="KW-0285">Flavoprotein</keyword>
<protein>
    <submittedName>
        <fullName evidence="9">NADPH-dependent 2,4-dienoyl-CoA reductase/sulfur reductase-like enzyme</fullName>
    </submittedName>
</protein>
<dbReference type="PRINTS" id="PR00411">
    <property type="entry name" value="PNDRDTASEI"/>
</dbReference>
<comment type="cofactor">
    <cofactor evidence="1">
        <name>FAD</name>
        <dbReference type="ChEBI" id="CHEBI:57692"/>
    </cofactor>
</comment>
<evidence type="ECO:0000256" key="3">
    <source>
        <dbReference type="ARBA" id="ARBA00022630"/>
    </source>
</evidence>
<gene>
    <name evidence="9" type="ORF">C7438_1075</name>
</gene>
<feature type="domain" description="FAD/NAD(P)-binding" evidence="8">
    <location>
        <begin position="240"/>
        <end position="532"/>
    </location>
</feature>
<evidence type="ECO:0000259" key="8">
    <source>
        <dbReference type="Pfam" id="PF07992"/>
    </source>
</evidence>
<accession>A0A660KX48</accession>
<dbReference type="AlphaFoldDB" id="A0A660KX48"/>
<evidence type="ECO:0000256" key="5">
    <source>
        <dbReference type="ARBA" id="ARBA00023002"/>
    </source>
</evidence>
<dbReference type="Pfam" id="PF02852">
    <property type="entry name" value="Pyr_redox_dim"/>
    <property type="match status" value="1"/>
</dbReference>
<evidence type="ECO:0000313" key="10">
    <source>
        <dbReference type="Proteomes" id="UP000267019"/>
    </source>
</evidence>
<dbReference type="PRINTS" id="PR00368">
    <property type="entry name" value="FADPNR"/>
</dbReference>
<dbReference type="InterPro" id="IPR036188">
    <property type="entry name" value="FAD/NAD-bd_sf"/>
</dbReference>
<dbReference type="InterPro" id="IPR016156">
    <property type="entry name" value="FAD/NAD-linked_Rdtase_dimer_sf"/>
</dbReference>
<keyword evidence="5" id="KW-0560">Oxidoreductase</keyword>
<dbReference type="Pfam" id="PF07992">
    <property type="entry name" value="Pyr_redox_2"/>
    <property type="match status" value="1"/>
</dbReference>
<evidence type="ECO:0000256" key="2">
    <source>
        <dbReference type="ARBA" id="ARBA00009130"/>
    </source>
</evidence>
<sequence>MRGTTAFELAHHFRVQAGEKAAQLFRLLGRKAAEEPGKVRLPPADDLLDDRTPGLEEFHAHDAAVVGCAHAAHVAAAFQSVHEVGYGAVREVHFGAEFANREVSGFFEPLQGDELRRRKGGFLKELPSLLLQKGAHVPKVPLHFLGDRPSAFLFGTPAIRPFSFVLRKLSPCVPLVHSRSSPLGPATGLPYPTSLASIKPEGQNPCQGAPPPPDMQPVPDGWYNKTHRYKAKGATYVGKRYAIVGGDAAGMSAATQIRRVDPQGEIVVWEKEGVISYAQCGLPYYVGGVVSAPERLLARTADEFRERYRIDVRLHHEVLAIDPQGKRVRILRRDTGEEIEEGYDVLLLATGSAAVLPPWEGIDLPGVFPLKTLADAERLVAWLSRRNPKRVVIVGGGYIGLEAAEALVHRGLSVTVVDVAPQLIPSFDRPIAELVRQELERHGVEVRLEERVRGFSGDSAGVREVLLEGGSLAADLVLVAVGVRPVSELARAAGIELGPRGAVLVDEYLRTSAPDVYAAGDCATHFHRIKNAPDYIPLGTTANKQGRIAGANMAGAQIPFAGVLGTAIVKVFDLAIARTGLGEEECRTSGRTCETVAIQARPVSHYYPGAEDALTLRITFDLKTRALLGGQIAGRRGVDKRIDVLATALYAGLTIDELQALDLAYAPPFNGVWDPLQQASTVAQKKA</sequence>
<dbReference type="Proteomes" id="UP000267019">
    <property type="component" value="Unassembled WGS sequence"/>
</dbReference>
<evidence type="ECO:0000313" key="9">
    <source>
        <dbReference type="EMBL" id="RKQ84586.1"/>
    </source>
</evidence>
<dbReference type="SUPFAM" id="SSF55424">
    <property type="entry name" value="FAD/NAD-linked reductases, dimerisation (C-terminal) domain"/>
    <property type="match status" value="1"/>
</dbReference>
<proteinExistence type="inferred from homology"/>
<dbReference type="Gene3D" id="3.50.50.60">
    <property type="entry name" value="FAD/NAD(P)-binding domain"/>
    <property type="match status" value="2"/>
</dbReference>
<dbReference type="GO" id="GO:0016491">
    <property type="term" value="F:oxidoreductase activity"/>
    <property type="evidence" value="ECO:0007669"/>
    <property type="project" value="UniProtKB-KW"/>
</dbReference>
<dbReference type="InterPro" id="IPR004099">
    <property type="entry name" value="Pyr_nucl-diS_OxRdtase_dimer"/>
</dbReference>
<evidence type="ECO:0000256" key="6">
    <source>
        <dbReference type="ARBA" id="ARBA00023284"/>
    </source>
</evidence>
<reference evidence="9 10" key="1">
    <citation type="submission" date="2018-10" db="EMBL/GenBank/DDBJ databases">
        <title>Genomic Encyclopedia of Type Strains, Phase IV (KMG-IV): sequencing the most valuable type-strain genomes for metagenomic binning, comparative biology and taxonomic classification.</title>
        <authorList>
            <person name="Goeker M."/>
        </authorList>
    </citation>
    <scope>NUCLEOTIDE SEQUENCE [LARGE SCALE GENOMIC DNA]</scope>
    <source>
        <strain evidence="9 10">DSM 22653</strain>
    </source>
</reference>
<dbReference type="PANTHER" id="PTHR43429:SF1">
    <property type="entry name" value="NAD(P)H SULFUR OXIDOREDUCTASE (COA-DEPENDENT)"/>
    <property type="match status" value="1"/>
</dbReference>
<feature type="domain" description="Pyridine nucleotide-disulphide oxidoreductase dimerisation" evidence="7">
    <location>
        <begin position="567"/>
        <end position="671"/>
    </location>
</feature>
<evidence type="ECO:0000256" key="4">
    <source>
        <dbReference type="ARBA" id="ARBA00022827"/>
    </source>
</evidence>
<comment type="similarity">
    <text evidence="2">Belongs to the class-III pyridine nucleotide-disulfide oxidoreductase family.</text>
</comment>
<dbReference type="PANTHER" id="PTHR43429">
    <property type="entry name" value="PYRIDINE NUCLEOTIDE-DISULFIDE OXIDOREDUCTASE DOMAIN-CONTAINING"/>
    <property type="match status" value="1"/>
</dbReference>
<evidence type="ECO:0000256" key="1">
    <source>
        <dbReference type="ARBA" id="ARBA00001974"/>
    </source>
</evidence>
<dbReference type="InterPro" id="IPR023753">
    <property type="entry name" value="FAD/NAD-binding_dom"/>
</dbReference>
<organism evidence="9 10">
    <name type="scientific">Brockia lithotrophica</name>
    <dbReference type="NCBI Taxonomy" id="933949"/>
    <lineage>
        <taxon>Bacteria</taxon>
        <taxon>Bacillati</taxon>
        <taxon>Bacillota</taxon>
        <taxon>Bacilli</taxon>
        <taxon>Bacillales</taxon>
        <taxon>Bacillales Family X. Incertae Sedis</taxon>
        <taxon>Brockia</taxon>
    </lineage>
</organism>
<comment type="caution">
    <text evidence="9">The sequence shown here is derived from an EMBL/GenBank/DDBJ whole genome shotgun (WGS) entry which is preliminary data.</text>
</comment>
<keyword evidence="10" id="KW-1185">Reference proteome</keyword>
<keyword evidence="6" id="KW-0676">Redox-active center</keyword>
<evidence type="ECO:0000259" key="7">
    <source>
        <dbReference type="Pfam" id="PF02852"/>
    </source>
</evidence>
<dbReference type="EMBL" id="RBIJ01000003">
    <property type="protein sequence ID" value="RKQ84586.1"/>
    <property type="molecule type" value="Genomic_DNA"/>
</dbReference>
<dbReference type="SUPFAM" id="SSF51905">
    <property type="entry name" value="FAD/NAD(P)-binding domain"/>
    <property type="match status" value="1"/>
</dbReference>